<feature type="transmembrane region" description="Helical" evidence="1">
    <location>
        <begin position="159"/>
        <end position="180"/>
    </location>
</feature>
<feature type="transmembrane region" description="Helical" evidence="1">
    <location>
        <begin position="135"/>
        <end position="153"/>
    </location>
</feature>
<comment type="caution">
    <text evidence="2">The sequence shown here is derived from an EMBL/GenBank/DDBJ whole genome shotgun (WGS) entry which is preliminary data.</text>
</comment>
<keyword evidence="3" id="KW-1185">Reference proteome</keyword>
<keyword evidence="1" id="KW-0812">Transmembrane</keyword>
<organism evidence="2 3">
    <name type="scientific">Motilibacter rhizosphaerae</name>
    <dbReference type="NCBI Taxonomy" id="598652"/>
    <lineage>
        <taxon>Bacteria</taxon>
        <taxon>Bacillati</taxon>
        <taxon>Actinomycetota</taxon>
        <taxon>Actinomycetes</taxon>
        <taxon>Motilibacterales</taxon>
        <taxon>Motilibacteraceae</taxon>
        <taxon>Motilibacter</taxon>
    </lineage>
</organism>
<evidence type="ECO:0000313" key="3">
    <source>
        <dbReference type="Proteomes" id="UP000293638"/>
    </source>
</evidence>
<feature type="transmembrane region" description="Helical" evidence="1">
    <location>
        <begin position="235"/>
        <end position="253"/>
    </location>
</feature>
<feature type="transmembrane region" description="Helical" evidence="1">
    <location>
        <begin position="192"/>
        <end position="215"/>
    </location>
</feature>
<evidence type="ECO:0000313" key="2">
    <source>
        <dbReference type="EMBL" id="RZS78999.1"/>
    </source>
</evidence>
<dbReference type="RefSeq" id="WP_130494589.1">
    <property type="nucleotide sequence ID" value="NZ_SGXD01000007.1"/>
</dbReference>
<keyword evidence="1" id="KW-0472">Membrane</keyword>
<protein>
    <submittedName>
        <fullName evidence="2">Uncharacterized protein</fullName>
    </submittedName>
</protein>
<name>A0A4Q7NA76_9ACTN</name>
<accession>A0A4Q7NA76</accession>
<sequence length="268" mass="27068">MPRRPLLLLAAASAALLVLDRLHGPSGCLRGPLDWWTTGALLAALALAVAPGRAAPLRAGLGAVLVLVAVVAPRPSRSSSHGVDFVFCSDAVPTGLAPAGRAAAYAVLDAGAPLAVVTVLLVLLGPLLRRPGPAAAVPLLLLACFPWWGSGAWGVNGRWLWQASPAWTAAVVLTAAVLLLGAWRPRVERAGAVLAAVLLALGWGVAAVGGLHAAYTSDGDLGSTWISTWIPDIGVGPTWAAFAGSALVIASLARPLRGASTGEGQQTA</sequence>
<dbReference type="Proteomes" id="UP000293638">
    <property type="component" value="Unassembled WGS sequence"/>
</dbReference>
<feature type="transmembrane region" description="Helical" evidence="1">
    <location>
        <begin position="110"/>
        <end position="128"/>
    </location>
</feature>
<dbReference type="AlphaFoldDB" id="A0A4Q7NA76"/>
<proteinExistence type="predicted"/>
<gene>
    <name evidence="2" type="ORF">EV189_3869</name>
</gene>
<evidence type="ECO:0000256" key="1">
    <source>
        <dbReference type="SAM" id="Phobius"/>
    </source>
</evidence>
<dbReference type="EMBL" id="SGXD01000007">
    <property type="protein sequence ID" value="RZS78999.1"/>
    <property type="molecule type" value="Genomic_DNA"/>
</dbReference>
<keyword evidence="1" id="KW-1133">Transmembrane helix</keyword>
<reference evidence="2 3" key="1">
    <citation type="submission" date="2019-02" db="EMBL/GenBank/DDBJ databases">
        <title>Genomic Encyclopedia of Type Strains, Phase IV (KMG-IV): sequencing the most valuable type-strain genomes for metagenomic binning, comparative biology and taxonomic classification.</title>
        <authorList>
            <person name="Goeker M."/>
        </authorList>
    </citation>
    <scope>NUCLEOTIDE SEQUENCE [LARGE SCALE GENOMIC DNA]</scope>
    <source>
        <strain evidence="2 3">DSM 45622</strain>
    </source>
</reference>